<dbReference type="InterPro" id="IPR002347">
    <property type="entry name" value="SDR_fam"/>
</dbReference>
<name>A0A4U9HMI1_9ENTR</name>
<dbReference type="Pfam" id="PF00106">
    <property type="entry name" value="adh_short"/>
    <property type="match status" value="1"/>
</dbReference>
<dbReference type="EMBL" id="LR590464">
    <property type="protein sequence ID" value="VTP65015.1"/>
    <property type="molecule type" value="Genomic_DNA"/>
</dbReference>
<dbReference type="GO" id="GO:0008667">
    <property type="term" value="F:2,3-dihydro-2,3-dihydroxybenzoate dehydrogenase activity"/>
    <property type="evidence" value="ECO:0007669"/>
    <property type="project" value="UniProtKB-EC"/>
</dbReference>
<dbReference type="EC" id="1.3.1.28" evidence="1"/>
<dbReference type="SUPFAM" id="SSF51735">
    <property type="entry name" value="NAD(P)-binding Rossmann-fold domains"/>
    <property type="match status" value="1"/>
</dbReference>
<dbReference type="InterPro" id="IPR036291">
    <property type="entry name" value="NAD(P)-bd_dom_sf"/>
</dbReference>
<dbReference type="AlphaFoldDB" id="A0A4U9HMI1"/>
<dbReference type="Proteomes" id="UP000310719">
    <property type="component" value="Chromosome"/>
</dbReference>
<proteinExistence type="predicted"/>
<evidence type="ECO:0000313" key="2">
    <source>
        <dbReference type="Proteomes" id="UP000310719"/>
    </source>
</evidence>
<accession>A0A4U9HMI1</accession>
<reference evidence="1 2" key="1">
    <citation type="submission" date="2019-05" db="EMBL/GenBank/DDBJ databases">
        <authorList>
            <consortium name="Pathogen Informatics"/>
        </authorList>
    </citation>
    <scope>NUCLEOTIDE SEQUENCE [LARGE SCALE GENOMIC DNA]</scope>
    <source>
        <strain evidence="1 2">NCTC13032</strain>
    </source>
</reference>
<protein>
    <submittedName>
        <fullName evidence="1">2,3-dihydro-2,3-dihydroxybenzoate dehydrogenase</fullName>
        <ecNumber evidence="1">1.3.1.28</ecNumber>
    </submittedName>
</protein>
<dbReference type="Gene3D" id="3.40.50.720">
    <property type="entry name" value="NAD(P)-binding Rossmann-like Domain"/>
    <property type="match status" value="1"/>
</dbReference>
<gene>
    <name evidence="1" type="primary">entA_1</name>
    <name evidence="1" type="ORF">NCTC13032_01797</name>
</gene>
<sequence length="53" mass="5519">MATFDFAGKTVWVTGAGKGIGYATAVAFAEAGARVTGFDVAFRRRAIPLPPKC</sequence>
<organism evidence="1 2">
    <name type="scientific">Leclercia adecarboxylata</name>
    <dbReference type="NCBI Taxonomy" id="83655"/>
    <lineage>
        <taxon>Bacteria</taxon>
        <taxon>Pseudomonadati</taxon>
        <taxon>Pseudomonadota</taxon>
        <taxon>Gammaproteobacteria</taxon>
        <taxon>Enterobacterales</taxon>
        <taxon>Enterobacteriaceae</taxon>
        <taxon>Leclercia</taxon>
    </lineage>
</organism>
<evidence type="ECO:0000313" key="1">
    <source>
        <dbReference type="EMBL" id="VTP65015.1"/>
    </source>
</evidence>
<keyword evidence="1" id="KW-0560">Oxidoreductase</keyword>